<dbReference type="EMBL" id="CR555306">
    <property type="protein sequence ID" value="CAI07013.1"/>
    <property type="molecule type" value="Genomic_DNA"/>
</dbReference>
<dbReference type="Proteomes" id="UP000006552">
    <property type="component" value="Chromosome"/>
</dbReference>
<dbReference type="InterPro" id="IPR027417">
    <property type="entry name" value="P-loop_NTPase"/>
</dbReference>
<evidence type="ECO:0000313" key="5">
    <source>
        <dbReference type="Proteomes" id="UP000006552"/>
    </source>
</evidence>
<sequence>MGGNYTAHIPEPGGAARAATRRRPGCCRSATTAASRALQTRPAARRARQASGCSKSRGPLSQIYETIFPNPRSWIPCCTIRCFTMNNTHSLYPRLIEARIAEAMADTPVVLVAGPRQAGKTTLVRQIAAQGMRYLTLDDELTLLAAKEDPVGMIRSLDRAVIDEIQRAPQLLLAIKKTVDEDRRPGRFLLTGSANLMALPTVADSLAGRMETLTLLPLSQSEMHGSTANWIDSAFAGQILKVRRAMVGDDLVEAVLRGGYPEAVSRATVRRRTAWVRQYLDAIIQRDVRDVAGIDKLDQLPRFLRALAQVSGQMCNYTQLGGQVGLDHKTAARYIGVFEQMYLLKRIEVWAKNRLNRVVKTPKVQFIDSGLLSTLADVTPALAQQDRGRFGNVLETFVFGELLKHTTTAEGDYQLLYYRDHDQFEVDFVIENAAGQLIGVEVKAAATVRESDLRGLKRLASIAGAQVKLGVILYDGMETLPLGDGLWAAPLASLWGQ</sequence>
<proteinExistence type="predicted"/>
<name>Q5P6P8_AROAE</name>
<accession>Q5P6P8</accession>
<feature type="region of interest" description="Disordered" evidence="1">
    <location>
        <begin position="1"/>
        <end position="22"/>
    </location>
</feature>
<protein>
    <submittedName>
        <fullName evidence="4">Predicted ATPase (AAA+ superfamily)</fullName>
    </submittedName>
</protein>
<dbReference type="SUPFAM" id="SSF52540">
    <property type="entry name" value="P-loop containing nucleoside triphosphate hydrolases"/>
    <property type="match status" value="1"/>
</dbReference>
<reference evidence="4 5" key="1">
    <citation type="journal article" date="2005" name="Arch. Microbiol.">
        <title>The genome sequence of an anaerobic aromatic-degrading denitrifying bacterium, strain EbN1.</title>
        <authorList>
            <person name="Rabus R."/>
            <person name="Kube M."/>
            <person name="Heider J."/>
            <person name="Beck A."/>
            <person name="Heitmann K."/>
            <person name="Widdel F."/>
            <person name="Reinhardt R."/>
        </authorList>
    </citation>
    <scope>NUCLEOTIDE SEQUENCE [LARGE SCALE GENOMIC DNA]</scope>
    <source>
        <strain evidence="4 5">EbN1</strain>
    </source>
</reference>
<dbReference type="PANTHER" id="PTHR43566">
    <property type="entry name" value="CONSERVED PROTEIN"/>
    <property type="match status" value="1"/>
</dbReference>
<dbReference type="Pfam" id="PF13173">
    <property type="entry name" value="AAA_14"/>
    <property type="match status" value="1"/>
</dbReference>
<dbReference type="KEGG" id="eba:ebA1629"/>
<dbReference type="STRING" id="76114.ebA1629"/>
<evidence type="ECO:0000256" key="1">
    <source>
        <dbReference type="SAM" id="MobiDB-lite"/>
    </source>
</evidence>
<evidence type="ECO:0000259" key="2">
    <source>
        <dbReference type="Pfam" id="PF13173"/>
    </source>
</evidence>
<dbReference type="InterPro" id="IPR041682">
    <property type="entry name" value="AAA_14"/>
</dbReference>
<dbReference type="PANTHER" id="PTHR43566:SF2">
    <property type="entry name" value="DUF4143 DOMAIN-CONTAINING PROTEIN"/>
    <property type="match status" value="1"/>
</dbReference>
<organism evidence="4 5">
    <name type="scientific">Aromatoleum aromaticum (strain DSM 19018 / LMG 30748 / EbN1)</name>
    <name type="common">Azoarcus sp. (strain EbN1)</name>
    <dbReference type="NCBI Taxonomy" id="76114"/>
    <lineage>
        <taxon>Bacteria</taxon>
        <taxon>Pseudomonadati</taxon>
        <taxon>Pseudomonadota</taxon>
        <taxon>Betaproteobacteria</taxon>
        <taxon>Rhodocyclales</taxon>
        <taxon>Rhodocyclaceae</taxon>
        <taxon>Aromatoleum</taxon>
    </lineage>
</organism>
<gene>
    <name evidence="4" type="ORF">ebA1629</name>
</gene>
<evidence type="ECO:0000259" key="3">
    <source>
        <dbReference type="Pfam" id="PF13635"/>
    </source>
</evidence>
<feature type="domain" description="DUF4143" evidence="3">
    <location>
        <begin position="285"/>
        <end position="444"/>
    </location>
</feature>
<dbReference type="InterPro" id="IPR025420">
    <property type="entry name" value="DUF4143"/>
</dbReference>
<dbReference type="eggNOG" id="COG1373">
    <property type="taxonomic scope" value="Bacteria"/>
</dbReference>
<dbReference type="Pfam" id="PF13635">
    <property type="entry name" value="DUF4143"/>
    <property type="match status" value="1"/>
</dbReference>
<feature type="domain" description="AAA" evidence="2">
    <location>
        <begin position="107"/>
        <end position="223"/>
    </location>
</feature>
<dbReference type="AlphaFoldDB" id="Q5P6P8"/>
<keyword evidence="5" id="KW-1185">Reference proteome</keyword>
<dbReference type="HOGENOM" id="CLU_041527_3_0_4"/>
<evidence type="ECO:0000313" key="4">
    <source>
        <dbReference type="EMBL" id="CAI07013.1"/>
    </source>
</evidence>